<dbReference type="AlphaFoldDB" id="M1N389"/>
<dbReference type="Proteomes" id="UP000011728">
    <property type="component" value="Chromosome"/>
</dbReference>
<sequence length="348" mass="40561">MEIGQTNKFGDHIYNYESNNIETNDGAFSFQLDSANKSEVLSDLQKKFIQANFEIADVSKNDQTVSIYGDDYSERFNVIISPIILKQMEESMSRRIEIENKIFRYIHENNTGLFNYEKMSSGIIFHSDGTVEYWSIPEYSANNENQKNKYQDNNVYGSSNYRGESELIRKISDSESLKSKAMPYDGLVPLYNLGVPISGEAKKIIYNKSNEEDGKQSLLEYLKEKFCGINIHIIEIKTSDEAILKYGEKCDWRSNVCISPVIFKEMETDSSKEAEIEERISDYLNDQIEEIKLNKIIEVKTMISGIIFHKDQTWTHWSKIIRETNINKQQEFIFRQMTKEGKYSIRRL</sequence>
<dbReference type="PATRIC" id="fig|931276.5.peg.4195"/>
<evidence type="ECO:0000313" key="1">
    <source>
        <dbReference type="EMBL" id="AGF57917.1"/>
    </source>
</evidence>
<dbReference type="HOGENOM" id="CLU_796210_0_0_9"/>
<dbReference type="KEGG" id="csr:Cspa_c41640"/>
<dbReference type="EMBL" id="CP004121">
    <property type="protein sequence ID" value="AGF57917.1"/>
    <property type="molecule type" value="Genomic_DNA"/>
</dbReference>
<dbReference type="STRING" id="36745.CLSAP_39160"/>
<reference evidence="1 2" key="1">
    <citation type="submission" date="2013-02" db="EMBL/GenBank/DDBJ databases">
        <title>Genome sequence of Clostridium saccharoperbutylacetonicum N1-4(HMT).</title>
        <authorList>
            <person name="Poehlein A."/>
            <person name="Daniel R."/>
        </authorList>
    </citation>
    <scope>NUCLEOTIDE SEQUENCE [LARGE SCALE GENOMIC DNA]</scope>
    <source>
        <strain evidence="2">N1-4(HMT)</strain>
    </source>
</reference>
<accession>M1N389</accession>
<dbReference type="OrthoDB" id="2037534at2"/>
<evidence type="ECO:0000313" key="2">
    <source>
        <dbReference type="Proteomes" id="UP000011728"/>
    </source>
</evidence>
<organism evidence="1 2">
    <name type="scientific">Clostridium saccharoperbutylacetonicum N1-4(HMT)</name>
    <dbReference type="NCBI Taxonomy" id="931276"/>
    <lineage>
        <taxon>Bacteria</taxon>
        <taxon>Bacillati</taxon>
        <taxon>Bacillota</taxon>
        <taxon>Clostridia</taxon>
        <taxon>Eubacteriales</taxon>
        <taxon>Clostridiaceae</taxon>
        <taxon>Clostridium</taxon>
    </lineage>
</organism>
<protein>
    <submittedName>
        <fullName evidence="1">Uncharacterized protein</fullName>
    </submittedName>
</protein>
<dbReference type="RefSeq" id="WP_015394228.1">
    <property type="nucleotide sequence ID" value="NC_020291.1"/>
</dbReference>
<name>M1N389_9CLOT</name>
<proteinExistence type="predicted"/>
<keyword evidence="2" id="KW-1185">Reference proteome</keyword>
<gene>
    <name evidence="1" type="ORF">Cspa_c41640</name>
</gene>